<keyword evidence="1" id="KW-0378">Hydrolase</keyword>
<dbReference type="GO" id="GO:0016810">
    <property type="term" value="F:hydrolase activity, acting on carbon-nitrogen (but not peptide) bonds"/>
    <property type="evidence" value="ECO:0007669"/>
    <property type="project" value="InterPro"/>
</dbReference>
<protein>
    <submittedName>
        <fullName evidence="1">Putative chlorohydrolase/aminohydrolase</fullName>
    </submittedName>
</protein>
<gene>
    <name evidence="1" type="primary">ssnA_1</name>
    <name evidence="1" type="ORF">NCTC12965_03101</name>
</gene>
<dbReference type="SUPFAM" id="SSF51338">
    <property type="entry name" value="Composite domain of metallo-dependent hydrolases"/>
    <property type="match status" value="1"/>
</dbReference>
<proteinExistence type="predicted"/>
<accession>A0A4U9UGK7</accession>
<dbReference type="Gene3D" id="2.30.40.10">
    <property type="entry name" value="Urease, subunit C, domain 1"/>
    <property type="match status" value="1"/>
</dbReference>
<dbReference type="EMBL" id="CABEEZ010000068">
    <property type="protein sequence ID" value="VTR30712.1"/>
    <property type="molecule type" value="Genomic_DNA"/>
</dbReference>
<sequence>MLILTNATGVQLDPASVQPGIDIVIEGTLIKEVGQGLAAKYPQAEVRNMHGKWVMPGIVCAPQPFLLRVIARDYGQHRAKPGLYLHPEEPVGGGWIGRWMRNRCITAA</sequence>
<dbReference type="AlphaFoldDB" id="A0A4U9UGK7"/>
<reference evidence="1" key="1">
    <citation type="submission" date="2019-05" db="EMBL/GenBank/DDBJ databases">
        <authorList>
            <consortium name="Pathogen Informatics"/>
        </authorList>
    </citation>
    <scope>NUCLEOTIDE SEQUENCE [LARGE SCALE GENOMIC DNA]</scope>
    <source>
        <strain evidence="1">NCTC12965</strain>
    </source>
</reference>
<organism evidence="1">
    <name type="scientific">Serratia fonticola</name>
    <dbReference type="NCBI Taxonomy" id="47917"/>
    <lineage>
        <taxon>Bacteria</taxon>
        <taxon>Pseudomonadati</taxon>
        <taxon>Pseudomonadota</taxon>
        <taxon>Gammaproteobacteria</taxon>
        <taxon>Enterobacterales</taxon>
        <taxon>Yersiniaceae</taxon>
        <taxon>Serratia</taxon>
    </lineage>
</organism>
<name>A0A4U9UGK7_SERFO</name>
<evidence type="ECO:0000313" key="1">
    <source>
        <dbReference type="EMBL" id="VTR30712.1"/>
    </source>
</evidence>
<dbReference type="InterPro" id="IPR011059">
    <property type="entry name" value="Metal-dep_hydrolase_composite"/>
</dbReference>